<keyword evidence="4" id="KW-0726">Sexual differentiation</keyword>
<evidence type="ECO:0000313" key="8">
    <source>
        <dbReference type="EMBL" id="CAI5439779.1"/>
    </source>
</evidence>
<protein>
    <recommendedName>
        <fullName evidence="5">Sex-regulated protein janus-B</fullName>
    </recommendedName>
</protein>
<proteinExistence type="inferred from homology"/>
<dbReference type="SUPFAM" id="SSF143724">
    <property type="entry name" value="PHP14-like"/>
    <property type="match status" value="1"/>
</dbReference>
<dbReference type="EMBL" id="CANHGI010000001">
    <property type="protein sequence ID" value="CAI5439779.1"/>
    <property type="molecule type" value="Genomic_DNA"/>
</dbReference>
<evidence type="ECO:0000256" key="5">
    <source>
        <dbReference type="ARBA" id="ARBA00068496"/>
    </source>
</evidence>
<dbReference type="GO" id="GO:0101006">
    <property type="term" value="F:protein histidine phosphatase activity"/>
    <property type="evidence" value="ECO:0007669"/>
    <property type="project" value="TreeGrafter"/>
</dbReference>
<dbReference type="PANTHER" id="PTHR12258:SF5">
    <property type="entry name" value="BCDNA.GH02250-RELATED"/>
    <property type="match status" value="1"/>
</dbReference>
<evidence type="ECO:0000256" key="4">
    <source>
        <dbReference type="ARBA" id="ARBA00022928"/>
    </source>
</evidence>
<dbReference type="InterPro" id="IPR038596">
    <property type="entry name" value="Janus_sf"/>
</dbReference>
<evidence type="ECO:0000256" key="1">
    <source>
        <dbReference type="ARBA" id="ARBA00002508"/>
    </source>
</evidence>
<dbReference type="InterPro" id="IPR007702">
    <property type="entry name" value="Janus"/>
</dbReference>
<dbReference type="AlphaFoldDB" id="A0A9P1MXM5"/>
<feature type="binding site" evidence="7">
    <location>
        <position position="19"/>
    </location>
    <ligand>
        <name>substrate</name>
    </ligand>
</feature>
<comment type="function">
    <text evidence="1">JanA and janB regulate somatic sex differentiation.</text>
</comment>
<accession>A0A9P1MXM5</accession>
<name>A0A9P1MXM5_9PELO</name>
<dbReference type="PANTHER" id="PTHR12258">
    <property type="entry name" value="JANUS-A/JANUS-B"/>
    <property type="match status" value="1"/>
</dbReference>
<organism evidence="8 9">
    <name type="scientific">Caenorhabditis angaria</name>
    <dbReference type="NCBI Taxonomy" id="860376"/>
    <lineage>
        <taxon>Eukaryota</taxon>
        <taxon>Metazoa</taxon>
        <taxon>Ecdysozoa</taxon>
        <taxon>Nematoda</taxon>
        <taxon>Chromadorea</taxon>
        <taxon>Rhabditida</taxon>
        <taxon>Rhabditina</taxon>
        <taxon>Rhabditomorpha</taxon>
        <taxon>Rhabditoidea</taxon>
        <taxon>Rhabditidae</taxon>
        <taxon>Peloderinae</taxon>
        <taxon>Caenorhabditis</taxon>
    </lineage>
</organism>
<evidence type="ECO:0000256" key="7">
    <source>
        <dbReference type="PIRSR" id="PIRSR607702-2"/>
    </source>
</evidence>
<evidence type="ECO:0000256" key="2">
    <source>
        <dbReference type="ARBA" id="ARBA00010971"/>
    </source>
</evidence>
<comment type="caution">
    <text evidence="8">The sequence shown here is derived from an EMBL/GenBank/DDBJ whole genome shotgun (WGS) entry which is preliminary data.</text>
</comment>
<evidence type="ECO:0000256" key="3">
    <source>
        <dbReference type="ARBA" id="ARBA00022782"/>
    </source>
</evidence>
<sequence>MAGLSQIADVDIDPKGVFKYILIKCVEKSSKAEKLVVRGYYRCNFHADILDETRTATPSDFTLKCIGGGRIQHNDLDKNILVYGYSQGYGRADHQITVDILKRKYPDYCITFSNDGY</sequence>
<gene>
    <name evidence="8" type="ORF">CAMP_LOCUS2416</name>
</gene>
<evidence type="ECO:0000256" key="6">
    <source>
        <dbReference type="PIRSR" id="PIRSR607702-1"/>
    </source>
</evidence>
<feature type="active site" description="Proton acceptor" evidence="6">
    <location>
        <position position="46"/>
    </location>
</feature>
<dbReference type="OrthoDB" id="10249612at2759"/>
<keyword evidence="9" id="KW-1185">Reference proteome</keyword>
<dbReference type="GO" id="GO:0007548">
    <property type="term" value="P:sex differentiation"/>
    <property type="evidence" value="ECO:0007669"/>
    <property type="project" value="UniProtKB-KW"/>
</dbReference>
<dbReference type="GO" id="GO:0005829">
    <property type="term" value="C:cytosol"/>
    <property type="evidence" value="ECO:0007669"/>
    <property type="project" value="TreeGrafter"/>
</dbReference>
<dbReference type="FunFam" id="3.50.20.20:FF:000002">
    <property type="entry name" value="Sex-regulated protein janus-B"/>
    <property type="match status" value="1"/>
</dbReference>
<evidence type="ECO:0000313" key="9">
    <source>
        <dbReference type="Proteomes" id="UP001152747"/>
    </source>
</evidence>
<dbReference type="Gene3D" id="3.50.20.20">
    <property type="entry name" value="Janus/Ocnus"/>
    <property type="match status" value="1"/>
</dbReference>
<dbReference type="Proteomes" id="UP001152747">
    <property type="component" value="Unassembled WGS sequence"/>
</dbReference>
<dbReference type="Pfam" id="PF05005">
    <property type="entry name" value="Ocnus"/>
    <property type="match status" value="1"/>
</dbReference>
<dbReference type="GO" id="GO:0030154">
    <property type="term" value="P:cell differentiation"/>
    <property type="evidence" value="ECO:0007669"/>
    <property type="project" value="UniProtKB-KW"/>
</dbReference>
<comment type="similarity">
    <text evidence="2">Belongs to the janus family.</text>
</comment>
<reference evidence="8" key="1">
    <citation type="submission" date="2022-11" db="EMBL/GenBank/DDBJ databases">
        <authorList>
            <person name="Kikuchi T."/>
        </authorList>
    </citation>
    <scope>NUCLEOTIDE SEQUENCE</scope>
    <source>
        <strain evidence="8">PS1010</strain>
    </source>
</reference>
<keyword evidence="3" id="KW-0221">Differentiation</keyword>